<dbReference type="InterPro" id="IPR050406">
    <property type="entry name" value="FGGY_Carb_Kinase"/>
</dbReference>
<dbReference type="GO" id="GO:0016773">
    <property type="term" value="F:phosphotransferase activity, alcohol group as acceptor"/>
    <property type="evidence" value="ECO:0007669"/>
    <property type="project" value="InterPro"/>
</dbReference>
<evidence type="ECO:0000259" key="6">
    <source>
        <dbReference type="Pfam" id="PF02782"/>
    </source>
</evidence>
<gene>
    <name evidence="7" type="ORF">AVDCRST_MAG73-3570</name>
</gene>
<comment type="similarity">
    <text evidence="1 4">Belongs to the FGGY kinase family.</text>
</comment>
<dbReference type="PANTHER" id="PTHR43095">
    <property type="entry name" value="SUGAR KINASE"/>
    <property type="match status" value="1"/>
</dbReference>
<dbReference type="CDD" id="cd07804">
    <property type="entry name" value="ASKHA_NBD_FGGY_RrXK-like"/>
    <property type="match status" value="1"/>
</dbReference>
<proteinExistence type="inferred from homology"/>
<evidence type="ECO:0000256" key="2">
    <source>
        <dbReference type="ARBA" id="ARBA00022679"/>
    </source>
</evidence>
<evidence type="ECO:0000313" key="7">
    <source>
        <dbReference type="EMBL" id="CAA9560060.1"/>
    </source>
</evidence>
<organism evidence="7">
    <name type="scientific">uncultured Thermomicrobiales bacterium</name>
    <dbReference type="NCBI Taxonomy" id="1645740"/>
    <lineage>
        <taxon>Bacteria</taxon>
        <taxon>Pseudomonadati</taxon>
        <taxon>Thermomicrobiota</taxon>
        <taxon>Thermomicrobia</taxon>
        <taxon>Thermomicrobiales</taxon>
        <taxon>environmental samples</taxon>
    </lineage>
</organism>
<dbReference type="Pfam" id="PF02782">
    <property type="entry name" value="FGGY_C"/>
    <property type="match status" value="1"/>
</dbReference>
<evidence type="ECO:0000256" key="4">
    <source>
        <dbReference type="RuleBase" id="RU003733"/>
    </source>
</evidence>
<keyword evidence="2 4" id="KW-0808">Transferase</keyword>
<name>A0A6J4UVX5_9BACT</name>
<feature type="domain" description="Carbohydrate kinase FGGY C-terminal" evidence="6">
    <location>
        <begin position="260"/>
        <end position="453"/>
    </location>
</feature>
<dbReference type="AlphaFoldDB" id="A0A6J4UVX5"/>
<dbReference type="Gene3D" id="3.30.420.40">
    <property type="match status" value="2"/>
</dbReference>
<dbReference type="SUPFAM" id="SSF53067">
    <property type="entry name" value="Actin-like ATPase domain"/>
    <property type="match status" value="2"/>
</dbReference>
<feature type="domain" description="Carbohydrate kinase FGGY N-terminal" evidence="5">
    <location>
        <begin position="6"/>
        <end position="248"/>
    </location>
</feature>
<dbReference type="InterPro" id="IPR000577">
    <property type="entry name" value="Carb_kinase_FGGY"/>
</dbReference>
<dbReference type="PROSITE" id="PS00445">
    <property type="entry name" value="FGGY_KINASES_2"/>
    <property type="match status" value="1"/>
</dbReference>
<keyword evidence="3 4" id="KW-0418">Kinase</keyword>
<dbReference type="InterPro" id="IPR018483">
    <property type="entry name" value="Carb_kinase_FGGY_CS"/>
</dbReference>
<evidence type="ECO:0000256" key="1">
    <source>
        <dbReference type="ARBA" id="ARBA00009156"/>
    </source>
</evidence>
<dbReference type="InterPro" id="IPR043129">
    <property type="entry name" value="ATPase_NBD"/>
</dbReference>
<dbReference type="GO" id="GO:0016301">
    <property type="term" value="F:kinase activity"/>
    <property type="evidence" value="ECO:0007669"/>
    <property type="project" value="UniProtKB-KW"/>
</dbReference>
<dbReference type="GO" id="GO:0005975">
    <property type="term" value="P:carbohydrate metabolic process"/>
    <property type="evidence" value="ECO:0007669"/>
    <property type="project" value="InterPro"/>
</dbReference>
<reference evidence="7" key="1">
    <citation type="submission" date="2020-02" db="EMBL/GenBank/DDBJ databases">
        <authorList>
            <person name="Meier V. D."/>
        </authorList>
    </citation>
    <scope>NUCLEOTIDE SEQUENCE</scope>
    <source>
        <strain evidence="7">AVDCRST_MAG73</strain>
    </source>
</reference>
<dbReference type="EMBL" id="CADCWE010000238">
    <property type="protein sequence ID" value="CAA9560060.1"/>
    <property type="molecule type" value="Genomic_DNA"/>
</dbReference>
<dbReference type="InterPro" id="IPR018484">
    <property type="entry name" value="FGGY_N"/>
</dbReference>
<dbReference type="InterPro" id="IPR018485">
    <property type="entry name" value="FGGY_C"/>
</dbReference>
<sequence>MAGPLLLGVDIGTSSAKGVLCAPGGEVLATETIEHGLSLPRPGWAEHDAETIWWGEFAAISRALLGGRYTGADVGAVAVSAIGACLLPVDASGNPLRPGILYGIDSRATDEIAWLNQEFGEEALFALGGMALTSQAIGPKILWLRRHEPEVYAAAHQLFSASSFIVHRLTGEFVMDRHTASYYNPLLDIATLDWDPRFAGPIVEPDKLPPLRWSTEIAGEVSTKAAAATGLVAGTPVTAGTIDAAAEAISVGVVEPGDMMVMYGSTMFFIQVTDHPVPDPRVWATGYCLPGRYDIAGGMSTTGALTRWFRDELGGVETIAELAGGPNAYAALADLAAAVPPGADGLVCLPYFAGERTPINDPDARGVFAGLTLSHTRGHLYRAALEGTAYGVRHNVETLTGMGATPRRLVAVGGGAQNHLWLQIVSDVTGLRQQLPARTIGAAYGDAFLAGLATGLVPDLAALGRDWVAIASTIEPDPGATARYDPYYRIYRSLYDHARDDLHRLASLGRSDPSGWVQNPTSAG</sequence>
<dbReference type="PIRSF" id="PIRSF000538">
    <property type="entry name" value="GlpK"/>
    <property type="match status" value="1"/>
</dbReference>
<accession>A0A6J4UVX5</accession>
<dbReference type="Pfam" id="PF00370">
    <property type="entry name" value="FGGY_N"/>
    <property type="match status" value="1"/>
</dbReference>
<dbReference type="PANTHER" id="PTHR43095:SF5">
    <property type="entry name" value="XYLULOSE KINASE"/>
    <property type="match status" value="1"/>
</dbReference>
<protein>
    <submittedName>
        <fullName evidence="7">Carbohydrate kinase, FGGY family</fullName>
    </submittedName>
</protein>
<evidence type="ECO:0000259" key="5">
    <source>
        <dbReference type="Pfam" id="PF00370"/>
    </source>
</evidence>
<evidence type="ECO:0000256" key="3">
    <source>
        <dbReference type="ARBA" id="ARBA00022777"/>
    </source>
</evidence>